<organism evidence="6 7">
    <name type="scientific">Aedes aegypti</name>
    <name type="common">Yellowfever mosquito</name>
    <name type="synonym">Culex aegypti</name>
    <dbReference type="NCBI Taxonomy" id="7159"/>
    <lineage>
        <taxon>Eukaryota</taxon>
        <taxon>Metazoa</taxon>
        <taxon>Ecdysozoa</taxon>
        <taxon>Arthropoda</taxon>
        <taxon>Hexapoda</taxon>
        <taxon>Insecta</taxon>
        <taxon>Pterygota</taxon>
        <taxon>Neoptera</taxon>
        <taxon>Endopterygota</taxon>
        <taxon>Diptera</taxon>
        <taxon>Nematocera</taxon>
        <taxon>Culicoidea</taxon>
        <taxon>Culicidae</taxon>
        <taxon>Culicinae</taxon>
        <taxon>Aedini</taxon>
        <taxon>Aedes</taxon>
        <taxon>Stegomyia</taxon>
    </lineage>
</organism>
<dbReference type="Pfam" id="PF00930">
    <property type="entry name" value="DPPIV_N"/>
    <property type="match status" value="1"/>
</dbReference>
<dbReference type="FunCoup" id="A0A6I8TPK6">
    <property type="interactions" value="97"/>
</dbReference>
<dbReference type="AlphaFoldDB" id="A0A6I8TPK6"/>
<dbReference type="InterPro" id="IPR050278">
    <property type="entry name" value="Serine_Prot_S9B/DPPIV"/>
</dbReference>
<reference evidence="6" key="2">
    <citation type="submission" date="2020-05" db="UniProtKB">
        <authorList>
            <consortium name="EnsemblMetazoa"/>
        </authorList>
    </citation>
    <scope>IDENTIFICATION</scope>
    <source>
        <strain evidence="6">LVP_AGWG</strain>
    </source>
</reference>
<evidence type="ECO:0000256" key="1">
    <source>
        <dbReference type="ARBA" id="ARBA00010036"/>
    </source>
</evidence>
<evidence type="ECO:0000259" key="4">
    <source>
        <dbReference type="Pfam" id="PF00326"/>
    </source>
</evidence>
<dbReference type="EnsemblMetazoa" id="AAEL015110-RB">
    <property type="protein sequence ID" value="AAEL015110-PB"/>
    <property type="gene ID" value="AAEL015110"/>
</dbReference>
<gene>
    <name evidence="6" type="primary">5566251</name>
</gene>
<feature type="domain" description="Peptidase S9 prolyl oligopeptidase catalytic" evidence="4">
    <location>
        <begin position="564"/>
        <end position="761"/>
    </location>
</feature>
<feature type="domain" description="Dipeptidylpeptidase IV N-terminal" evidence="5">
    <location>
        <begin position="115"/>
        <end position="468"/>
    </location>
</feature>
<dbReference type="PANTHER" id="PTHR11731:SF154">
    <property type="entry name" value="VENOM DIPEPTIDYL PEPTIDASE 4-LIKE PROTEIN"/>
    <property type="match status" value="1"/>
</dbReference>
<accession>A0A6I8TPK6</accession>
<dbReference type="EnsemblMetazoa" id="AAEL015110-RD">
    <property type="protein sequence ID" value="AAEL015110-PD"/>
    <property type="gene ID" value="AAEL015110"/>
</dbReference>
<name>A0A6I8TPK6_AEDAE</name>
<dbReference type="SUPFAM" id="SSF82171">
    <property type="entry name" value="DPP6 N-terminal domain-like"/>
    <property type="match status" value="1"/>
</dbReference>
<keyword evidence="7" id="KW-1185">Reference proteome</keyword>
<evidence type="ECO:0000313" key="6">
    <source>
        <dbReference type="EnsemblMetazoa" id="AAEL015110-PB"/>
    </source>
</evidence>
<dbReference type="OrthoDB" id="16520at2759"/>
<dbReference type="FunFam" id="3.40.50.1820:FF:000003">
    <property type="entry name" value="Dipeptidyl peptidase 4"/>
    <property type="match status" value="1"/>
</dbReference>
<dbReference type="Proteomes" id="UP000008820">
    <property type="component" value="Chromosome 2"/>
</dbReference>
<reference evidence="6 7" key="1">
    <citation type="submission" date="2017-06" db="EMBL/GenBank/DDBJ databases">
        <title>Aedes aegypti genome working group (AGWG) sequencing and assembly.</title>
        <authorList>
            <consortium name="Aedes aegypti Genome Working Group (AGWG)"/>
            <person name="Matthews B.J."/>
        </authorList>
    </citation>
    <scope>NUCLEOTIDE SEQUENCE [LARGE SCALE GENOMIC DNA]</scope>
    <source>
        <strain evidence="6 7">LVP_AGWG</strain>
    </source>
</reference>
<dbReference type="InterPro" id="IPR029058">
    <property type="entry name" value="AB_hydrolase_fold"/>
</dbReference>
<dbReference type="Gene3D" id="2.140.10.30">
    <property type="entry name" value="Dipeptidylpeptidase IV, N-terminal domain"/>
    <property type="match status" value="1"/>
</dbReference>
<sequence length="762" mass="86500">MSGDNRLNGYICTHLLNGRNMKTILLAIGAILVATGDGAPRQIQQLKDFSLSEVIPNQFSQRGFNGSWLSEKEFVYRNQKGDYVKYNVENQSETVVLEASRLDNWTGASVQFIKPEVDKVLIRYDTKTIFRHSTLSKFVVMDLNSGNTYDVANAEDISVCTVSPNGQSLAYVKDNNVYYRAAILSTTEISLTTDGVPGVIYNGAPDWVYEEEVFGSDSTLWFSADGSHIAMASFDDTKVKEFSYHMYGDPQDPEFQYPEEYKLRYPKVNTTNPTVHLRVMNLADPTKWFELPAPEAIVTDDHILGTVNWIGNDLGAIWMNRRQNIATYQRCNVQTQACSEIVGVNEPNGWYILYTPRCTKSGDRCFFLGNANGWQRIWELNGSGVTYKSPEEYTVTSINGYDEAKNNLYYTAVPANAPQTRHVFRDEDCITCSLLKDKFSNDAACNYASISFSTDFSYFVATCSGPTPSYTQIYRTDGQQFISDWETNEQLRTKLTEYKETQVRFLKVPVEGGFEASVRFYLPPEIDFENPASNKEKYPMIVQVYGGPNSARVIDTFTVGFGNYLTTTKKTIYCQIDGRGSANQGNKFLFSINNKLGTVEIEDQIAVTRYLQEKYSFIDRDRTGIWGWSYGGFVTSMALEKDNGNVFKCGISVAPVTSWMFYDSIYTERYMGLPQAGDNKEGYEKSDVSQFVDGMRNHMFLLIHGNADDNVHYQNSMVFVRALVDEDIEFEQMSYPDEDHGLGGVQRHLYHTMDNFWNQCFA</sequence>
<comment type="similarity">
    <text evidence="1">Belongs to the peptidase S9B family. DPPIV subfamily.</text>
</comment>
<dbReference type="GO" id="GO:0008236">
    <property type="term" value="F:serine-type peptidase activity"/>
    <property type="evidence" value="ECO:0007669"/>
    <property type="project" value="InterPro"/>
</dbReference>
<dbReference type="GO" id="GO:0006508">
    <property type="term" value="P:proteolysis"/>
    <property type="evidence" value="ECO:0007669"/>
    <property type="project" value="InterPro"/>
</dbReference>
<protein>
    <recommendedName>
        <fullName evidence="3">Venom dipeptidyl peptidase 4</fullName>
    </recommendedName>
</protein>
<dbReference type="Pfam" id="PF00326">
    <property type="entry name" value="Peptidase_S9"/>
    <property type="match status" value="1"/>
</dbReference>
<evidence type="ECO:0000256" key="3">
    <source>
        <dbReference type="ARBA" id="ARBA00072929"/>
    </source>
</evidence>
<evidence type="ECO:0000256" key="2">
    <source>
        <dbReference type="ARBA" id="ARBA00023180"/>
    </source>
</evidence>
<evidence type="ECO:0000259" key="5">
    <source>
        <dbReference type="Pfam" id="PF00930"/>
    </source>
</evidence>
<keyword evidence="2" id="KW-0325">Glycoprotein</keyword>
<dbReference type="SUPFAM" id="SSF53474">
    <property type="entry name" value="alpha/beta-Hydrolases"/>
    <property type="match status" value="1"/>
</dbReference>
<proteinExistence type="inferred from homology"/>
<dbReference type="InterPro" id="IPR001375">
    <property type="entry name" value="Peptidase_S9_cat"/>
</dbReference>
<dbReference type="Gene3D" id="3.40.50.1820">
    <property type="entry name" value="alpha/beta hydrolase"/>
    <property type="match status" value="1"/>
</dbReference>
<dbReference type="InterPro" id="IPR002469">
    <property type="entry name" value="Peptidase_S9B_N"/>
</dbReference>
<dbReference type="InParanoid" id="A0A6I8TPK6"/>
<dbReference type="GO" id="GO:0008239">
    <property type="term" value="F:dipeptidyl-peptidase activity"/>
    <property type="evidence" value="ECO:0007669"/>
    <property type="project" value="TreeGrafter"/>
</dbReference>
<dbReference type="GO" id="GO:0005886">
    <property type="term" value="C:plasma membrane"/>
    <property type="evidence" value="ECO:0007669"/>
    <property type="project" value="TreeGrafter"/>
</dbReference>
<dbReference type="PANTHER" id="PTHR11731">
    <property type="entry name" value="PROTEASE FAMILY S9B,C DIPEPTIDYL-PEPTIDASE IV-RELATED"/>
    <property type="match status" value="1"/>
</dbReference>
<evidence type="ECO:0000313" key="7">
    <source>
        <dbReference type="Proteomes" id="UP000008820"/>
    </source>
</evidence>